<feature type="domain" description="THO complex subunitTHOC2 N-terminal" evidence="7">
    <location>
        <begin position="850"/>
        <end position="925"/>
    </location>
</feature>
<feature type="region of interest" description="Disordered" evidence="5">
    <location>
        <begin position="531"/>
        <end position="597"/>
    </location>
</feature>
<dbReference type="GO" id="GO:0006406">
    <property type="term" value="P:mRNA export from nucleus"/>
    <property type="evidence" value="ECO:0007669"/>
    <property type="project" value="InterPro"/>
</dbReference>
<feature type="compositionally biased region" description="Basic and acidic residues" evidence="5">
    <location>
        <begin position="1837"/>
        <end position="1863"/>
    </location>
</feature>
<feature type="compositionally biased region" description="Basic and acidic residues" evidence="5">
    <location>
        <begin position="1764"/>
        <end position="1790"/>
    </location>
</feature>
<evidence type="ECO:0000259" key="8">
    <source>
        <dbReference type="Pfam" id="PF16134"/>
    </source>
</evidence>
<feature type="compositionally biased region" description="Basic and acidic residues" evidence="5">
    <location>
        <begin position="1598"/>
        <end position="1610"/>
    </location>
</feature>
<feature type="compositionally biased region" description="Pro residues" evidence="5">
    <location>
        <begin position="98"/>
        <end position="111"/>
    </location>
</feature>
<feature type="compositionally biased region" description="Polar residues" evidence="5">
    <location>
        <begin position="34"/>
        <end position="44"/>
    </location>
</feature>
<comment type="similarity">
    <text evidence="2">Belongs to the THOC2 family.</text>
</comment>
<feature type="compositionally biased region" description="Basic and acidic residues" evidence="5">
    <location>
        <begin position="1918"/>
        <end position="1967"/>
    </location>
</feature>
<evidence type="ECO:0000259" key="7">
    <source>
        <dbReference type="Pfam" id="PF11732"/>
    </source>
</evidence>
<dbReference type="InterPro" id="IPR021726">
    <property type="entry name" value="THO_THOC2_N"/>
</dbReference>
<evidence type="ECO:0000256" key="1">
    <source>
        <dbReference type="ARBA" id="ARBA00004123"/>
    </source>
</evidence>
<proteinExistence type="inferred from homology"/>
<feature type="non-terminal residue" evidence="9">
    <location>
        <position position="2222"/>
    </location>
</feature>
<dbReference type="PANTHER" id="PTHR21597">
    <property type="entry name" value="THO2 PROTEIN"/>
    <property type="match status" value="1"/>
</dbReference>
<evidence type="ECO:0000313" key="9">
    <source>
        <dbReference type="EMBL" id="KAF2028979.1"/>
    </source>
</evidence>
<dbReference type="Pfam" id="PF11732">
    <property type="entry name" value="Thoc2"/>
    <property type="match status" value="1"/>
</dbReference>
<evidence type="ECO:0000256" key="2">
    <source>
        <dbReference type="ARBA" id="ARBA00007857"/>
    </source>
</evidence>
<feature type="region of interest" description="Disordered" evidence="5">
    <location>
        <begin position="1253"/>
        <end position="1274"/>
    </location>
</feature>
<gene>
    <name evidence="9" type="ORF">EK21DRAFT_22101</name>
</gene>
<feature type="domain" description="THO complex subunit 2 N-terminal" evidence="8">
    <location>
        <begin position="122"/>
        <end position="848"/>
    </location>
</feature>
<reference evidence="9" key="1">
    <citation type="journal article" date="2020" name="Stud. Mycol.">
        <title>101 Dothideomycetes genomes: a test case for predicting lifestyles and emergence of pathogens.</title>
        <authorList>
            <person name="Haridas S."/>
            <person name="Albert R."/>
            <person name="Binder M."/>
            <person name="Bloem J."/>
            <person name="Labutti K."/>
            <person name="Salamov A."/>
            <person name="Andreopoulos B."/>
            <person name="Baker S."/>
            <person name="Barry K."/>
            <person name="Bills G."/>
            <person name="Bluhm B."/>
            <person name="Cannon C."/>
            <person name="Castanera R."/>
            <person name="Culley D."/>
            <person name="Daum C."/>
            <person name="Ezra D."/>
            <person name="Gonzalez J."/>
            <person name="Henrissat B."/>
            <person name="Kuo A."/>
            <person name="Liang C."/>
            <person name="Lipzen A."/>
            <person name="Lutzoni F."/>
            <person name="Magnuson J."/>
            <person name="Mondo S."/>
            <person name="Nolan M."/>
            <person name="Ohm R."/>
            <person name="Pangilinan J."/>
            <person name="Park H.-J."/>
            <person name="Ramirez L."/>
            <person name="Alfaro M."/>
            <person name="Sun H."/>
            <person name="Tritt A."/>
            <person name="Yoshinaga Y."/>
            <person name="Zwiers L.-H."/>
            <person name="Turgeon B."/>
            <person name="Goodwin S."/>
            <person name="Spatafora J."/>
            <person name="Crous P."/>
            <person name="Grigoriev I."/>
        </authorList>
    </citation>
    <scope>NUCLEOTIDE SEQUENCE</scope>
    <source>
        <strain evidence="9">CBS 110217</strain>
    </source>
</reference>
<evidence type="ECO:0000313" key="10">
    <source>
        <dbReference type="Proteomes" id="UP000799777"/>
    </source>
</evidence>
<dbReference type="InterPro" id="IPR040007">
    <property type="entry name" value="Tho2"/>
</dbReference>
<dbReference type="GO" id="GO:0003729">
    <property type="term" value="F:mRNA binding"/>
    <property type="evidence" value="ECO:0007669"/>
    <property type="project" value="TreeGrafter"/>
</dbReference>
<dbReference type="OrthoDB" id="29024at2759"/>
<feature type="domain" description="THO complex subunitTHOC2 C-terminal" evidence="6">
    <location>
        <begin position="1223"/>
        <end position="1527"/>
    </location>
</feature>
<feature type="compositionally biased region" description="Basic and acidic residues" evidence="5">
    <location>
        <begin position="1699"/>
        <end position="1720"/>
    </location>
</feature>
<dbReference type="InterPro" id="IPR021418">
    <property type="entry name" value="THO_THOC2_C"/>
</dbReference>
<organism evidence="9 10">
    <name type="scientific">Setomelanomma holmii</name>
    <dbReference type="NCBI Taxonomy" id="210430"/>
    <lineage>
        <taxon>Eukaryota</taxon>
        <taxon>Fungi</taxon>
        <taxon>Dikarya</taxon>
        <taxon>Ascomycota</taxon>
        <taxon>Pezizomycotina</taxon>
        <taxon>Dothideomycetes</taxon>
        <taxon>Pleosporomycetidae</taxon>
        <taxon>Pleosporales</taxon>
        <taxon>Pleosporineae</taxon>
        <taxon>Phaeosphaeriaceae</taxon>
        <taxon>Setomelanomma</taxon>
    </lineage>
</organism>
<keyword evidence="10" id="KW-1185">Reference proteome</keyword>
<dbReference type="InterPro" id="IPR032302">
    <property type="entry name" value="THOC2_N"/>
</dbReference>
<feature type="region of interest" description="Disordered" evidence="5">
    <location>
        <begin position="1555"/>
        <end position="2222"/>
    </location>
</feature>
<feature type="compositionally biased region" description="Basic and acidic residues" evidence="5">
    <location>
        <begin position="1890"/>
        <end position="1911"/>
    </location>
</feature>
<protein>
    <recommendedName>
        <fullName evidence="3">THO complex subunit 2</fullName>
    </recommendedName>
</protein>
<dbReference type="Pfam" id="PF16134">
    <property type="entry name" value="THOC2_N"/>
    <property type="match status" value="1"/>
</dbReference>
<sequence length="2222" mass="245782">MAPPKRKRTERGYSQDEPPRGSPHRPEQLRMGMNHNQQSQQNSPRGGGNARRQSRNNGRGGSSVPQSPNVSHASLTAMSPPTSSFPPSRPSQAAQSAPAPPTPQPPPPPASTPEVPASNEYLTAQRVAKWNSEACNAILEAAASAQRDGDVLTLSVIFHEIIEAALDHQMVATELGSLVRDIVASPSSDDIDPTSTFLDTLSSLTQNKDKQALAQQMLMATDIDISRMRNELESDLLGSLGLVRDSFSKMAVRKATHALYRQSNYNLLREETEGYSKLMTEYFTTVNSEPPNQEVVNQTYQRVNALIGAFDLDIGRVLDVTLDVFANLLVKHGKFFVKLLRSSAWWPELRDLDNIEWEEPEVTTLPKWAQPNSPLWYYSDQEKEEQLRLREQRDKKFWQRVGELGERAGIQAFFELGARRITSDNRQPDRTMPAEGASLSKQQAARNWADEWIMQTGTLPPPSNDIAAQLLGFKLRFYASDTRDASDFLPDNLVYLAALLIKIGFISILDLYPHLYPLEEDMSAHKEKLLKARKQKEEKERGSVRNALTMSGALPDEERPGLPAVSRLRDAASKSESERSTPAKSDEASEKKSSLPEPADQKYQLLKGLLCIGALPEALFILGRHPWLLDVYADLSDYLFRIAHHSLNNVYEATRPAAADEVSVSHKGAGLRTGSRPSDFVPRRVLRWAKPDMRDFGEATDYKFYWEDWLDNVPICQGVDDVIKLCTSFLGLLGPECGKDVVLLTKIVRIARKSFIDDSSESNRKRWVGFCATFITPALSFTGCNPGIVNEVWALMKHFDTATRYSIYQQWFTSTKPASLRTVFEKTAAKTKYDLDRVAASNTKEYGRKIAQISYASPGIVFQLTLKRLISYPNMIDTLVECVRYLTVMGYDVLTWTLVNFFIRPEKGGMQDDGMLTAPWLKNIASFVGKAYHRHAFMDPTPVLQFATHQLLQTEGELYMLDVLEQILKHMGGISIYGSLSEHMILSLCAGPMLRKFAFTHNLQDNRHLHTSSAKRLARYLKDTGLAPQILVALAQHVEAYAYREDQQDAPDKVVLFNLDKMRANLLQYLEFLRTYFSEADFESLFPGPVEMISDYGVEPEIAFTVARGSIAAKANESRTRKHLIPARAERQINGDVIMKEAGDSATTDGDAATPSGSVQKDAGIIVKDSEPADVEMKEASASSVSAGQVVPVESQSVANPAIEFLAHQLKQGLLETFGDHPCVAFYITFWQLSLPNVDHEGFKDPYQGIIKHHQRKLPPPVPERRGYNPNIPRKETDEMRQAKIEIGKLQIEEQEVIVASKMIQTHLRLEMRGWFDGVSMVSAQSDALHKALLQDCFIPRSRMSLEDAQFAAAMLKFMHNSGVPGFRTAKLLDLLFNANKLSCIVSMYSDDEALTFGRFINSILRELFSWHENKDDAFAKSAHGEDKKLPGFGRKFDADRNPTDHLQYAEFCSLLFKWHNALYKALKACLESGDFQQIRNSLVILTACAGSFPKVDTMAKDLETTIRTMSKEDPREDIKTAAGSSLALFNRKMQPEWKFRNLPEPAEAAVVTTNGASEATAKGGNTPQPSDTSTMKLKPTAPPFKPRSETNGTSRPSSEKPDANTRDRSSSTPTGAAPPVRDQDNVKVSSNVHESRSAAASQEDAATPRPKAGTPATSVRASPVPPRPEGRNTPQPTPVGRPAHVLPTRPDSQPPRSRQSERPGPERPQDHVPHSRYEARGPPNDYGRSDRTVDAGRQRGGSPGRRGPPVPGGRTPERMPAAGDHREWATRDPRDYDDRGMRAPSRDTRAPPVRPPTWDARDGRDSNYPRDRPESRGHAGPPAMEPRRMASSSSLAHEHNSHRRDIPSSHAHHGADRNDHGPSRPTPALPSPAAEGPTVNPARAALINEEQHVRQEVPRGDRDNRRERGPHPQSPRRGGDRRLDERYIDERPPSGYHGRNDMVREPRDERAPHPPHSNGRDRREDPIASTPTGPRGGRTEPPSPAGASREMFQPPRSSRGAQDPNYGRLNAPVESTPPSGPRSERPPPQSQPQPSTPAPPSGPASSIPAGIHPSRVDNIQRAPAGGPTLQTNIPPSGPRGSGRAPQNTLPSPSSRGPPTGPAATERGPRGRNPLGAVNSILSQNAPAPDSRTNERPPTGPNPPVRGRGATRANGPDAVGGTSSPMPPPSHNSTPNSRIEGQHGRNNSRTETSIGRMDVAPPEEGRQESRGHRDSRRGERSG</sequence>
<dbReference type="EMBL" id="ML978206">
    <property type="protein sequence ID" value="KAF2028979.1"/>
    <property type="molecule type" value="Genomic_DNA"/>
</dbReference>
<feature type="compositionally biased region" description="Basic and acidic residues" evidence="5">
    <location>
        <begin position="1800"/>
        <end position="1818"/>
    </location>
</feature>
<feature type="compositionally biased region" description="Polar residues" evidence="5">
    <location>
        <begin position="2171"/>
        <end position="2193"/>
    </location>
</feature>
<name>A0A9P4LMI0_9PLEO</name>
<evidence type="ECO:0000256" key="3">
    <source>
        <dbReference type="ARBA" id="ARBA00019596"/>
    </source>
</evidence>
<feature type="compositionally biased region" description="Basic and acidic residues" evidence="5">
    <location>
        <begin position="2203"/>
        <end position="2222"/>
    </location>
</feature>
<evidence type="ECO:0000256" key="4">
    <source>
        <dbReference type="ARBA" id="ARBA00023242"/>
    </source>
</evidence>
<feature type="compositionally biased region" description="Pro residues" evidence="5">
    <location>
        <begin position="2027"/>
        <end position="2043"/>
    </location>
</feature>
<dbReference type="PANTHER" id="PTHR21597:SF0">
    <property type="entry name" value="THO COMPLEX SUBUNIT 2"/>
    <property type="match status" value="1"/>
</dbReference>
<feature type="region of interest" description="Disordered" evidence="5">
    <location>
        <begin position="1"/>
        <end position="116"/>
    </location>
</feature>
<dbReference type="Proteomes" id="UP000799777">
    <property type="component" value="Unassembled WGS sequence"/>
</dbReference>
<feature type="compositionally biased region" description="Polar residues" evidence="5">
    <location>
        <begin position="1555"/>
        <end position="1576"/>
    </location>
</feature>
<evidence type="ECO:0000259" key="6">
    <source>
        <dbReference type="Pfam" id="PF11262"/>
    </source>
</evidence>
<comment type="caution">
    <text evidence="9">The sequence shown here is derived from an EMBL/GenBank/DDBJ whole genome shotgun (WGS) entry which is preliminary data.</text>
</comment>
<accession>A0A9P4LMI0</accession>
<feature type="compositionally biased region" description="Basic and acidic residues" evidence="5">
    <location>
        <begin position="1728"/>
        <end position="1738"/>
    </location>
</feature>
<feature type="compositionally biased region" description="Basic and acidic residues" evidence="5">
    <location>
        <begin position="531"/>
        <end position="543"/>
    </location>
</feature>
<feature type="compositionally biased region" description="Basic and acidic residues" evidence="5">
    <location>
        <begin position="1263"/>
        <end position="1274"/>
    </location>
</feature>
<dbReference type="GO" id="GO:0000445">
    <property type="term" value="C:THO complex part of transcription export complex"/>
    <property type="evidence" value="ECO:0007669"/>
    <property type="project" value="TreeGrafter"/>
</dbReference>
<dbReference type="Pfam" id="PF11262">
    <property type="entry name" value="Tho2"/>
    <property type="match status" value="1"/>
</dbReference>
<feature type="compositionally biased region" description="Basic and acidic residues" evidence="5">
    <location>
        <begin position="10"/>
        <end position="28"/>
    </location>
</feature>
<keyword evidence="4" id="KW-0539">Nucleus</keyword>
<feature type="compositionally biased region" description="Basic and acidic residues" evidence="5">
    <location>
        <begin position="567"/>
        <end position="594"/>
    </location>
</feature>
<feature type="compositionally biased region" description="Polar residues" evidence="5">
    <location>
        <begin position="64"/>
        <end position="77"/>
    </location>
</feature>
<comment type="subcellular location">
    <subcellularLocation>
        <location evidence="1">Nucleus</location>
    </subcellularLocation>
</comment>
<dbReference type="GO" id="GO:0006397">
    <property type="term" value="P:mRNA processing"/>
    <property type="evidence" value="ECO:0007669"/>
    <property type="project" value="InterPro"/>
</dbReference>
<evidence type="ECO:0000256" key="5">
    <source>
        <dbReference type="SAM" id="MobiDB-lite"/>
    </source>
</evidence>